<dbReference type="Pfam" id="PF03703">
    <property type="entry name" value="bPH_2"/>
    <property type="match status" value="1"/>
</dbReference>
<dbReference type="PANTHER" id="PTHR37938:SF1">
    <property type="entry name" value="BLL0215 PROTEIN"/>
    <property type="match status" value="1"/>
</dbReference>
<evidence type="ECO:0000313" key="2">
    <source>
        <dbReference type="EMBL" id="GAG85250.1"/>
    </source>
</evidence>
<dbReference type="InterPro" id="IPR005182">
    <property type="entry name" value="YdbS-like_PH"/>
</dbReference>
<reference evidence="2" key="1">
    <citation type="journal article" date="2014" name="Front. Microbiol.">
        <title>High frequency of phylogenetically diverse reductive dehalogenase-homologous genes in deep subseafloor sedimentary metagenomes.</title>
        <authorList>
            <person name="Kawai M."/>
            <person name="Futagami T."/>
            <person name="Toyoda A."/>
            <person name="Takaki Y."/>
            <person name="Nishi S."/>
            <person name="Hori S."/>
            <person name="Arai W."/>
            <person name="Tsubouchi T."/>
            <person name="Morono Y."/>
            <person name="Uchiyama I."/>
            <person name="Ito T."/>
            <person name="Fujiyama A."/>
            <person name="Inagaki F."/>
            <person name="Takami H."/>
        </authorList>
    </citation>
    <scope>NUCLEOTIDE SEQUENCE</scope>
    <source>
        <strain evidence="2">Expedition CK06-06</strain>
    </source>
</reference>
<feature type="domain" description="YdbS-like PH" evidence="1">
    <location>
        <begin position="1"/>
        <end position="57"/>
    </location>
</feature>
<accession>X1ARA4</accession>
<comment type="caution">
    <text evidence="2">The sequence shown here is derived from an EMBL/GenBank/DDBJ whole genome shotgun (WGS) entry which is preliminary data.</text>
</comment>
<gene>
    <name evidence="2" type="ORF">S01H4_28426</name>
</gene>
<dbReference type="PANTHER" id="PTHR37938">
    <property type="entry name" value="BLL0215 PROTEIN"/>
    <property type="match status" value="1"/>
</dbReference>
<sequence>RNTNEVRHIDVRNLQVNQDVFQRMFGFGSVAISSAGQSDIELTMVRVENPYKIADIIRQHQG</sequence>
<name>X1ARA4_9ZZZZ</name>
<protein>
    <recommendedName>
        <fullName evidence="1">YdbS-like PH domain-containing protein</fullName>
    </recommendedName>
</protein>
<evidence type="ECO:0000259" key="1">
    <source>
        <dbReference type="Pfam" id="PF03703"/>
    </source>
</evidence>
<organism evidence="2">
    <name type="scientific">marine sediment metagenome</name>
    <dbReference type="NCBI Taxonomy" id="412755"/>
    <lineage>
        <taxon>unclassified sequences</taxon>
        <taxon>metagenomes</taxon>
        <taxon>ecological metagenomes</taxon>
    </lineage>
</organism>
<dbReference type="AlphaFoldDB" id="X1ARA4"/>
<proteinExistence type="predicted"/>
<feature type="non-terminal residue" evidence="2">
    <location>
        <position position="1"/>
    </location>
</feature>
<dbReference type="EMBL" id="BART01014133">
    <property type="protein sequence ID" value="GAG85250.1"/>
    <property type="molecule type" value="Genomic_DNA"/>
</dbReference>